<sequence length="367" mass="43085">MENKSYTYNRIVIIGNGFDLALGYKTSYSDFLLHYLKSRLNHVTFKAYSDRLFSSSDLGFMDGDDFNSCRTVQDLVNFFEDNKQLNVKFNGILKDVFEFQKIENWVDIETLYFGALLPKFDLLKKQNPNKRDYNSIKAYNDTFRDLTKYLNDYIFNENLNQLKGGTPHQFYEFLSDCVIKQPNRRVCLNHEITYDELDNPSNVLFLNFNYTDSLHKVLGFSGLKPEYQIINIHGQAGSNSSPIIFGYGDDTHRRYTEMEGENSDALLEFIKSFYYNRTTDYHKMLGFMEMDKYEVYIVGHSCGLSDRTLLKSIFEHEQCLSIKIFHRGKIDEHLKKNMAISRHFADKLLLRKRVLPFDKHAIIPQAK</sequence>
<evidence type="ECO:0000313" key="2">
    <source>
        <dbReference type="Proteomes" id="UP000429785"/>
    </source>
</evidence>
<dbReference type="AlphaFoldDB" id="A0A6I1DYW8"/>
<evidence type="ECO:0000313" key="1">
    <source>
        <dbReference type="EMBL" id="KAB7529264.1"/>
    </source>
</evidence>
<dbReference type="Proteomes" id="UP000429785">
    <property type="component" value="Unassembled WGS sequence"/>
</dbReference>
<gene>
    <name evidence="1" type="ORF">F8C76_15650</name>
</gene>
<name>A0A6I1DYW8_9FLAO</name>
<accession>A0A6I1DYW8</accession>
<comment type="caution">
    <text evidence="1">The sequence shown here is derived from an EMBL/GenBank/DDBJ whole genome shotgun (WGS) entry which is preliminary data.</text>
</comment>
<dbReference type="EMBL" id="WELG01000002">
    <property type="protein sequence ID" value="KAB7529264.1"/>
    <property type="molecule type" value="Genomic_DNA"/>
</dbReference>
<reference evidence="1 2" key="1">
    <citation type="submission" date="2019-10" db="EMBL/GenBank/DDBJ databases">
        <title>Muricauda olearia CL-SS4 JCM15563 genome.</title>
        <authorList>
            <person name="Liu L."/>
        </authorList>
    </citation>
    <scope>NUCLEOTIDE SEQUENCE [LARGE SCALE GENOMIC DNA]</scope>
    <source>
        <strain evidence="1 2">CL-SS4</strain>
    </source>
</reference>
<dbReference type="OrthoDB" id="5903604at2"/>
<organism evidence="1 2">
    <name type="scientific">Flagellimonas olearia</name>
    <dbReference type="NCBI Taxonomy" id="552546"/>
    <lineage>
        <taxon>Bacteria</taxon>
        <taxon>Pseudomonadati</taxon>
        <taxon>Bacteroidota</taxon>
        <taxon>Flavobacteriia</taxon>
        <taxon>Flavobacteriales</taxon>
        <taxon>Flavobacteriaceae</taxon>
        <taxon>Flagellimonas</taxon>
    </lineage>
</organism>
<protein>
    <recommendedName>
        <fullName evidence="3">Bacteriophage abortive infection AbiH</fullName>
    </recommendedName>
</protein>
<dbReference type="Pfam" id="PF14253">
    <property type="entry name" value="AbiH"/>
    <property type="match status" value="1"/>
</dbReference>
<proteinExistence type="predicted"/>
<dbReference type="RefSeq" id="WP_152132576.1">
    <property type="nucleotide sequence ID" value="NZ_WELG01000002.1"/>
</dbReference>
<evidence type="ECO:0008006" key="3">
    <source>
        <dbReference type="Google" id="ProtNLM"/>
    </source>
</evidence>
<dbReference type="InterPro" id="IPR025935">
    <property type="entry name" value="AbiH"/>
</dbReference>